<dbReference type="PROSITE" id="PS01031">
    <property type="entry name" value="SHSP"/>
    <property type="match status" value="1"/>
</dbReference>
<accession>A0ABY8CSR1</accession>
<dbReference type="InterPro" id="IPR031107">
    <property type="entry name" value="Small_HSP"/>
</dbReference>
<feature type="domain" description="SHSP" evidence="4">
    <location>
        <begin position="49"/>
        <end position="162"/>
    </location>
</feature>
<sequence>MARSSITPFRPGSLGGDPFLSLYRDVNRLFDEAFRGGLTGPSGEGPAAQAGGFVNARMNVSETEREFRVTAELPGVTEKDIDVSLDDDLLTIRGEKRMEKKEEQENFHFVERSFGSFQRTLRLPYAVDPDQVQARFDNGVLTVTMPKTAQQERARRIQIQGGARQPEQIEATSTPAGQSTEPSQSTDQSQKAGQPGTSQT</sequence>
<dbReference type="InterPro" id="IPR008978">
    <property type="entry name" value="HSP20-like_chaperone"/>
</dbReference>
<name>A0ABY8CSR1_9HYPH</name>
<dbReference type="Pfam" id="PF00011">
    <property type="entry name" value="HSP20"/>
    <property type="match status" value="1"/>
</dbReference>
<proteinExistence type="inferred from homology"/>
<organism evidence="5 6">
    <name type="scientific">Sinorhizobium numidicum</name>
    <dbReference type="NCBI Taxonomy" id="680248"/>
    <lineage>
        <taxon>Bacteria</taxon>
        <taxon>Pseudomonadati</taxon>
        <taxon>Pseudomonadota</taxon>
        <taxon>Alphaproteobacteria</taxon>
        <taxon>Hyphomicrobiales</taxon>
        <taxon>Rhizobiaceae</taxon>
        <taxon>Sinorhizobium/Ensifer group</taxon>
        <taxon>Sinorhizobium</taxon>
    </lineage>
</organism>
<dbReference type="Gene3D" id="2.60.40.790">
    <property type="match status" value="1"/>
</dbReference>
<feature type="region of interest" description="Disordered" evidence="3">
    <location>
        <begin position="154"/>
        <end position="200"/>
    </location>
</feature>
<comment type="similarity">
    <text evidence="1 2">Belongs to the small heat shock protein (HSP20) family.</text>
</comment>
<dbReference type="EMBL" id="CP120370">
    <property type="protein sequence ID" value="WEX80507.1"/>
    <property type="molecule type" value="Genomic_DNA"/>
</dbReference>
<dbReference type="CDD" id="cd06464">
    <property type="entry name" value="ACD_sHsps-like"/>
    <property type="match status" value="1"/>
</dbReference>
<feature type="compositionally biased region" description="Polar residues" evidence="3">
    <location>
        <begin position="170"/>
        <end position="200"/>
    </location>
</feature>
<dbReference type="SUPFAM" id="SSF49764">
    <property type="entry name" value="HSP20-like chaperones"/>
    <property type="match status" value="1"/>
</dbReference>
<keyword evidence="6" id="KW-1185">Reference proteome</keyword>
<gene>
    <name evidence="5" type="ORF">PYH38_001953</name>
</gene>
<dbReference type="Proteomes" id="UP001235547">
    <property type="component" value="Chromosome 2"/>
</dbReference>
<evidence type="ECO:0000256" key="1">
    <source>
        <dbReference type="PROSITE-ProRule" id="PRU00285"/>
    </source>
</evidence>
<dbReference type="RefSeq" id="WP_280731223.1">
    <property type="nucleotide sequence ID" value="NZ_CP120367.1"/>
</dbReference>
<evidence type="ECO:0000313" key="6">
    <source>
        <dbReference type="Proteomes" id="UP001235547"/>
    </source>
</evidence>
<reference evidence="5 6" key="1">
    <citation type="submission" date="2023-03" db="EMBL/GenBank/DDBJ databases">
        <authorList>
            <person name="Kaur S."/>
            <person name="Espinosa-Saiz D."/>
            <person name="Velazquez E."/>
            <person name="Menendez E."/>
            <person name="diCenzo G.C."/>
        </authorList>
    </citation>
    <scope>NUCLEOTIDE SEQUENCE [LARGE SCALE GENOMIC DNA]</scope>
    <source>
        <strain evidence="5 6">LMG 27395</strain>
    </source>
</reference>
<evidence type="ECO:0000259" key="4">
    <source>
        <dbReference type="PROSITE" id="PS01031"/>
    </source>
</evidence>
<evidence type="ECO:0000256" key="3">
    <source>
        <dbReference type="SAM" id="MobiDB-lite"/>
    </source>
</evidence>
<dbReference type="PANTHER" id="PTHR11527">
    <property type="entry name" value="HEAT-SHOCK PROTEIN 20 FAMILY MEMBER"/>
    <property type="match status" value="1"/>
</dbReference>
<protein>
    <submittedName>
        <fullName evidence="5">Hsp20/alpha crystallin family protein</fullName>
    </submittedName>
</protein>
<evidence type="ECO:0000313" key="5">
    <source>
        <dbReference type="EMBL" id="WEX80507.1"/>
    </source>
</evidence>
<dbReference type="InterPro" id="IPR002068">
    <property type="entry name" value="A-crystallin/Hsp20_dom"/>
</dbReference>
<evidence type="ECO:0000256" key="2">
    <source>
        <dbReference type="RuleBase" id="RU003616"/>
    </source>
</evidence>